<sequence length="184" mass="19645">MKLPHPFLWLTEPGQPRAFAVTSILALLTMASLQVLDAPLHTAAAPAGIISFQFARDLESAHRILASWGPEARVYAGLSLGVDYLFMVAYACALGLGCVLVARRLGRWDGGLAALGMALSWGQWMAALLDALENYALIRLLLGSERALWPALAYGCALPKFLIVGEGILFIGVGGILSLLRRSG</sequence>
<reference evidence="2" key="1">
    <citation type="journal article" date="2005" name="Environ. Microbiol.">
        <title>Genetic and functional properties of uncultivated thermophilic crenarchaeotes from a subsurface gold mine as revealed by analysis of genome fragments.</title>
        <authorList>
            <person name="Nunoura T."/>
            <person name="Hirayama H."/>
            <person name="Takami H."/>
            <person name="Oida H."/>
            <person name="Nishi S."/>
            <person name="Shimamura S."/>
            <person name="Suzuki Y."/>
            <person name="Inagaki F."/>
            <person name="Takai K."/>
            <person name="Nealson K.H."/>
            <person name="Horikoshi K."/>
        </authorList>
    </citation>
    <scope>NUCLEOTIDE SEQUENCE</scope>
</reference>
<accession>H5SKB7</accession>
<evidence type="ECO:0000313" key="2">
    <source>
        <dbReference type="EMBL" id="BAL56603.1"/>
    </source>
</evidence>
<keyword evidence="1" id="KW-1133">Transmembrane helix</keyword>
<protein>
    <submittedName>
        <fullName evidence="2">Hypothetical conserved protein</fullName>
    </submittedName>
</protein>
<organism evidence="2">
    <name type="scientific">uncultured prokaryote</name>
    <dbReference type="NCBI Taxonomy" id="198431"/>
    <lineage>
        <taxon>unclassified sequences</taxon>
        <taxon>environmental samples</taxon>
    </lineage>
</organism>
<proteinExistence type="predicted"/>
<dbReference type="AlphaFoldDB" id="H5SKB7"/>
<feature type="transmembrane region" description="Helical" evidence="1">
    <location>
        <begin position="152"/>
        <end position="180"/>
    </location>
</feature>
<name>H5SKB7_9ZZZZ</name>
<gene>
    <name evidence="2" type="ORF">HGMM_F41E03C14</name>
</gene>
<dbReference type="EMBL" id="AP011753">
    <property type="protein sequence ID" value="BAL56603.1"/>
    <property type="molecule type" value="Genomic_DNA"/>
</dbReference>
<feature type="transmembrane region" description="Helical" evidence="1">
    <location>
        <begin position="114"/>
        <end position="132"/>
    </location>
</feature>
<evidence type="ECO:0000256" key="1">
    <source>
        <dbReference type="SAM" id="Phobius"/>
    </source>
</evidence>
<reference evidence="2" key="2">
    <citation type="journal article" date="2012" name="PLoS ONE">
        <title>A Deeply Branching Thermophilic Bacterium with an Ancient Acetyl-CoA Pathway Dominates a Subsurface Ecosystem.</title>
        <authorList>
            <person name="Takami H."/>
            <person name="Noguchi H."/>
            <person name="Takaki Y."/>
            <person name="Uchiyama I."/>
            <person name="Toyoda A."/>
            <person name="Nishi S."/>
            <person name="Chee G.-J."/>
            <person name="Arai W."/>
            <person name="Nunoura T."/>
            <person name="Itoh T."/>
            <person name="Hattori M."/>
            <person name="Takai K."/>
        </authorList>
    </citation>
    <scope>NUCLEOTIDE SEQUENCE</scope>
</reference>
<feature type="transmembrane region" description="Helical" evidence="1">
    <location>
        <begin position="84"/>
        <end position="102"/>
    </location>
</feature>
<keyword evidence="1" id="KW-0472">Membrane</keyword>
<keyword evidence="1" id="KW-0812">Transmembrane</keyword>